<dbReference type="GO" id="GO:0005886">
    <property type="term" value="C:plasma membrane"/>
    <property type="evidence" value="ECO:0007669"/>
    <property type="project" value="UniProtKB-SubCell"/>
</dbReference>
<dbReference type="EC" id="3.6.3.-" evidence="6"/>
<evidence type="ECO:0000256" key="4">
    <source>
        <dbReference type="ARBA" id="ARBA00023136"/>
    </source>
</evidence>
<proteinExistence type="predicted"/>
<accession>A0A376YEM6</accession>
<comment type="subcellular location">
    <subcellularLocation>
        <location evidence="1">Cell membrane</location>
        <topology evidence="1">Multi-pass membrane protein</topology>
    </subcellularLocation>
</comment>
<evidence type="ECO:0000313" key="7">
    <source>
        <dbReference type="Proteomes" id="UP000254785"/>
    </source>
</evidence>
<evidence type="ECO:0000256" key="2">
    <source>
        <dbReference type="ARBA" id="ARBA00022692"/>
    </source>
</evidence>
<sequence>MVLIAVVVYLLRYVWRVLLFGASYQLAVELREDYYRQLSRQHPEFYLRHRTGDLMARATNDVDRVVFAAGEGC</sequence>
<dbReference type="GO" id="GO:0016787">
    <property type="term" value="F:hydrolase activity"/>
    <property type="evidence" value="ECO:0007669"/>
    <property type="project" value="UniProtKB-KW"/>
</dbReference>
<dbReference type="Proteomes" id="UP000254785">
    <property type="component" value="Unassembled WGS sequence"/>
</dbReference>
<evidence type="ECO:0000313" key="6">
    <source>
        <dbReference type="EMBL" id="STJ82131.1"/>
    </source>
</evidence>
<keyword evidence="3" id="KW-1133">Transmembrane helix</keyword>
<dbReference type="InterPro" id="IPR036640">
    <property type="entry name" value="ABC1_TM_sf"/>
</dbReference>
<gene>
    <name evidence="6" type="primary">mdlA_2</name>
    <name evidence="6" type="ORF">NCTC9117_04729</name>
</gene>
<dbReference type="GO" id="GO:0140359">
    <property type="term" value="F:ABC-type transporter activity"/>
    <property type="evidence" value="ECO:0007669"/>
    <property type="project" value="InterPro"/>
</dbReference>
<keyword evidence="6" id="KW-0378">Hydrolase</keyword>
<keyword evidence="6" id="KW-0547">Nucleotide-binding</keyword>
<evidence type="ECO:0000256" key="3">
    <source>
        <dbReference type="ARBA" id="ARBA00022989"/>
    </source>
</evidence>
<dbReference type="InterPro" id="IPR011527">
    <property type="entry name" value="ABC1_TM_dom"/>
</dbReference>
<organism evidence="6 7">
    <name type="scientific">Escherichia coli</name>
    <dbReference type="NCBI Taxonomy" id="562"/>
    <lineage>
        <taxon>Bacteria</taxon>
        <taxon>Pseudomonadati</taxon>
        <taxon>Pseudomonadota</taxon>
        <taxon>Gammaproteobacteria</taxon>
        <taxon>Enterobacterales</taxon>
        <taxon>Enterobacteriaceae</taxon>
        <taxon>Escherichia</taxon>
    </lineage>
</organism>
<evidence type="ECO:0000259" key="5">
    <source>
        <dbReference type="PROSITE" id="PS50929"/>
    </source>
</evidence>
<dbReference type="GO" id="GO:0005524">
    <property type="term" value="F:ATP binding"/>
    <property type="evidence" value="ECO:0007669"/>
    <property type="project" value="UniProtKB-KW"/>
</dbReference>
<keyword evidence="2" id="KW-0812">Transmembrane</keyword>
<dbReference type="Gene3D" id="1.20.1560.10">
    <property type="entry name" value="ABC transporter type 1, transmembrane domain"/>
    <property type="match status" value="1"/>
</dbReference>
<dbReference type="AlphaFoldDB" id="A0A376YEM6"/>
<name>A0A376YEM6_ECOLX</name>
<feature type="domain" description="ABC transmembrane type-1" evidence="5">
    <location>
        <begin position="1"/>
        <end position="73"/>
    </location>
</feature>
<protein>
    <submittedName>
        <fullName evidence="6">ABC transporter ATP-binding protein/permease</fullName>
        <ecNumber evidence="6">3.6.3.-</ecNumber>
    </submittedName>
</protein>
<dbReference type="PROSITE" id="PS50929">
    <property type="entry name" value="ABC_TM1F"/>
    <property type="match status" value="1"/>
</dbReference>
<dbReference type="EMBL" id="UGDC01000003">
    <property type="protein sequence ID" value="STJ82131.1"/>
    <property type="molecule type" value="Genomic_DNA"/>
</dbReference>
<evidence type="ECO:0000256" key="1">
    <source>
        <dbReference type="ARBA" id="ARBA00004651"/>
    </source>
</evidence>
<keyword evidence="6" id="KW-0067">ATP-binding</keyword>
<dbReference type="SUPFAM" id="SSF90123">
    <property type="entry name" value="ABC transporter transmembrane region"/>
    <property type="match status" value="1"/>
</dbReference>
<keyword evidence="4" id="KW-0472">Membrane</keyword>
<reference evidence="6 7" key="1">
    <citation type="submission" date="2018-06" db="EMBL/GenBank/DDBJ databases">
        <authorList>
            <consortium name="Pathogen Informatics"/>
            <person name="Doyle S."/>
        </authorList>
    </citation>
    <scope>NUCLEOTIDE SEQUENCE [LARGE SCALE GENOMIC DNA]</scope>
    <source>
        <strain evidence="6 7">NCTC9117</strain>
    </source>
</reference>
<dbReference type="Pfam" id="PF00664">
    <property type="entry name" value="ABC_membrane"/>
    <property type="match status" value="1"/>
</dbReference>